<organism evidence="4 5">
    <name type="scientific">Halobium palmae</name>
    <dbReference type="NCBI Taxonomy" id="1776492"/>
    <lineage>
        <taxon>Archaea</taxon>
        <taxon>Methanobacteriati</taxon>
        <taxon>Methanobacteriota</taxon>
        <taxon>Stenosarchaea group</taxon>
        <taxon>Halobacteria</taxon>
        <taxon>Halobacteriales</taxon>
        <taxon>Haloferacaceae</taxon>
        <taxon>Halobium</taxon>
    </lineage>
</organism>
<sequence length="82" mass="9744">MSEPMRRRREGKRPDENAERESGDDPETTLDPEEFDDEELVRTEDGELIHEETGLVVEEDRVDRGPEWRAFDQRERDSKSRV</sequence>
<reference evidence="4 5" key="1">
    <citation type="journal article" date="2019" name="Int. J. Syst. Evol. Microbiol.">
        <title>The Global Catalogue of Microorganisms (GCM) 10K type strain sequencing project: providing services to taxonomists for standard genome sequencing and annotation.</title>
        <authorList>
            <consortium name="The Broad Institute Genomics Platform"/>
            <consortium name="The Broad Institute Genome Sequencing Center for Infectious Disease"/>
            <person name="Wu L."/>
            <person name="Ma J."/>
        </authorList>
    </citation>
    <scope>NUCLEOTIDE SEQUENCE [LARGE SCALE GENOMIC DNA]</scope>
    <source>
        <strain evidence="4 5">NBRC 111368</strain>
    </source>
</reference>
<evidence type="ECO:0000313" key="5">
    <source>
        <dbReference type="Proteomes" id="UP001596328"/>
    </source>
</evidence>
<comment type="caution">
    <text evidence="4">The sequence shown here is derived from an EMBL/GenBank/DDBJ whole genome shotgun (WGS) entry which is preliminary data.</text>
</comment>
<feature type="compositionally biased region" description="Basic and acidic residues" evidence="3">
    <location>
        <begin position="40"/>
        <end position="82"/>
    </location>
</feature>
<evidence type="ECO:0000313" key="4">
    <source>
        <dbReference type="EMBL" id="MFC6726682.1"/>
    </source>
</evidence>
<proteinExistence type="predicted"/>
<evidence type="ECO:0000256" key="2">
    <source>
        <dbReference type="ARBA" id="ARBA00023163"/>
    </source>
</evidence>
<dbReference type="SUPFAM" id="SSF57783">
    <property type="entry name" value="Zinc beta-ribbon"/>
    <property type="match status" value="1"/>
</dbReference>
<name>A0ABD5S6Q5_9EURY</name>
<keyword evidence="1" id="KW-0805">Transcription regulation</keyword>
<accession>A0ABD5S6Q5</accession>
<keyword evidence="2" id="KW-0804">Transcription</keyword>
<evidence type="ECO:0000256" key="1">
    <source>
        <dbReference type="ARBA" id="ARBA00023015"/>
    </source>
</evidence>
<dbReference type="Proteomes" id="UP001596328">
    <property type="component" value="Unassembled WGS sequence"/>
</dbReference>
<dbReference type="InterPro" id="IPR000812">
    <property type="entry name" value="TFIIB"/>
</dbReference>
<dbReference type="PRINTS" id="PR00685">
    <property type="entry name" value="TIFACTORIIB"/>
</dbReference>
<protein>
    <submittedName>
        <fullName evidence="4">Transcription initiation factor IIB 3</fullName>
    </submittedName>
</protein>
<feature type="non-terminal residue" evidence="4">
    <location>
        <position position="82"/>
    </location>
</feature>
<dbReference type="AlphaFoldDB" id="A0ABD5S6Q5"/>
<gene>
    <name evidence="4" type="ORF">ACFQE1_20385</name>
</gene>
<feature type="region of interest" description="Disordered" evidence="3">
    <location>
        <begin position="1"/>
        <end position="82"/>
    </location>
</feature>
<dbReference type="Gene3D" id="2.20.25.10">
    <property type="match status" value="1"/>
</dbReference>
<feature type="compositionally biased region" description="Acidic residues" evidence="3">
    <location>
        <begin position="24"/>
        <end position="39"/>
    </location>
</feature>
<feature type="compositionally biased region" description="Basic and acidic residues" evidence="3">
    <location>
        <begin position="12"/>
        <end position="23"/>
    </location>
</feature>
<dbReference type="EMBL" id="JBHSWU010001310">
    <property type="protein sequence ID" value="MFC6726682.1"/>
    <property type="molecule type" value="Genomic_DNA"/>
</dbReference>
<keyword evidence="5" id="KW-1185">Reference proteome</keyword>
<evidence type="ECO:0000256" key="3">
    <source>
        <dbReference type="SAM" id="MobiDB-lite"/>
    </source>
</evidence>
<feature type="compositionally biased region" description="Basic residues" evidence="3">
    <location>
        <begin position="1"/>
        <end position="11"/>
    </location>
</feature>